<sequence>MKVPKIIEEQQRAFLELLERDDSPCVTAKDLAVLWGVDVDIIRAAAEHGTLPFGFGGRQGPHSSRFCRIPKLPLYNWMTQAALYRDLGE</sequence>
<dbReference type="AlphaFoldDB" id="A0A926HPL5"/>
<dbReference type="RefSeq" id="WP_249316404.1">
    <property type="nucleotide sequence ID" value="NZ_JACRSR010000003.1"/>
</dbReference>
<comment type="caution">
    <text evidence="1">The sequence shown here is derived from an EMBL/GenBank/DDBJ whole genome shotgun (WGS) entry which is preliminary data.</text>
</comment>
<proteinExistence type="predicted"/>
<accession>A0A926HPL5</accession>
<dbReference type="EMBL" id="JACRSR010000003">
    <property type="protein sequence ID" value="MBC8531784.1"/>
    <property type="molecule type" value="Genomic_DNA"/>
</dbReference>
<name>A0A926HPL5_9FIRM</name>
<organism evidence="1 2">
    <name type="scientific">Gehongia tenuis</name>
    <dbReference type="NCBI Taxonomy" id="2763655"/>
    <lineage>
        <taxon>Bacteria</taxon>
        <taxon>Bacillati</taxon>
        <taxon>Bacillota</taxon>
        <taxon>Clostridia</taxon>
        <taxon>Christensenellales</taxon>
        <taxon>Christensenellaceae</taxon>
        <taxon>Gehongia</taxon>
    </lineage>
</organism>
<keyword evidence="2" id="KW-1185">Reference proteome</keyword>
<reference evidence="1" key="1">
    <citation type="submission" date="2020-08" db="EMBL/GenBank/DDBJ databases">
        <title>Genome public.</title>
        <authorList>
            <person name="Liu C."/>
            <person name="Sun Q."/>
        </authorList>
    </citation>
    <scope>NUCLEOTIDE SEQUENCE</scope>
    <source>
        <strain evidence="1">NSJ-53</strain>
    </source>
</reference>
<evidence type="ECO:0000313" key="1">
    <source>
        <dbReference type="EMBL" id="MBC8531784.1"/>
    </source>
</evidence>
<gene>
    <name evidence="1" type="ORF">H8696_07990</name>
</gene>
<protein>
    <submittedName>
        <fullName evidence="1">Uncharacterized protein</fullName>
    </submittedName>
</protein>
<evidence type="ECO:0000313" key="2">
    <source>
        <dbReference type="Proteomes" id="UP000623172"/>
    </source>
</evidence>
<dbReference type="Proteomes" id="UP000623172">
    <property type="component" value="Unassembled WGS sequence"/>
</dbReference>